<feature type="domain" description="Aminotransferase class V" evidence="1">
    <location>
        <begin position="22"/>
        <end position="275"/>
    </location>
</feature>
<dbReference type="Gene3D" id="3.90.1150.10">
    <property type="entry name" value="Aspartate Aminotransferase, domain 1"/>
    <property type="match status" value="1"/>
</dbReference>
<organism evidence="2 3">
    <name type="scientific">Frondihabitans peucedani</name>
    <dbReference type="NCBI Taxonomy" id="598626"/>
    <lineage>
        <taxon>Bacteria</taxon>
        <taxon>Bacillati</taxon>
        <taxon>Actinomycetota</taxon>
        <taxon>Actinomycetes</taxon>
        <taxon>Micrococcales</taxon>
        <taxon>Microbacteriaceae</taxon>
        <taxon>Frondihabitans</taxon>
    </lineage>
</organism>
<dbReference type="InterPro" id="IPR015422">
    <property type="entry name" value="PyrdxlP-dep_Trfase_small"/>
</dbReference>
<dbReference type="SUPFAM" id="SSF53383">
    <property type="entry name" value="PLP-dependent transferases"/>
    <property type="match status" value="1"/>
</dbReference>
<reference evidence="3" key="1">
    <citation type="journal article" date="2019" name="Int. J. Syst. Evol. Microbiol.">
        <title>The Global Catalogue of Microorganisms (GCM) 10K type strain sequencing project: providing services to taxonomists for standard genome sequencing and annotation.</title>
        <authorList>
            <consortium name="The Broad Institute Genomics Platform"/>
            <consortium name="The Broad Institute Genome Sequencing Center for Infectious Disease"/>
            <person name="Wu L."/>
            <person name="Ma J."/>
        </authorList>
    </citation>
    <scope>NUCLEOTIDE SEQUENCE [LARGE SCALE GENOMIC DNA]</scope>
    <source>
        <strain evidence="3">JCM 17442</strain>
    </source>
</reference>
<name>A0ABP8E2U9_9MICO</name>
<sequence>MPFDVDALRSAFPSLSSGIAHFDGPGGTQTPLVVGEAIARAMTSPTSIRGTGVASERNAEATVQGFRRAYADLLGAEPSGIVHGRSATQLTYDFARHLAKTWSAGDEIVVSRLDHDANIRPWLQAAESAGATVQWLEFDASTGEITDESVARAITGRTRLVAVTAASNLIGTEPDVRALADRAHEVGALVWIDGVHFTAHESVDVAALGADFFVCSPYKFFGPHCGVLAADPALLESIHPDKLLPSTDVVPERFEFGTLPYEQLAGATAAVDFIAGIVGGDSAGAGHAEAGSAPSRREAILASMAATHAHESGLRARLEEALLAIPGLTLHSRAARRTPTLYVTIEGRRMRDLTVNLAELDVLAPTGHFYALEAFQSMGLDADTTGLRIGLAAYTSGDDVERLLAGMRSFVEDGAVAAVSA</sequence>
<accession>A0ABP8E2U9</accession>
<evidence type="ECO:0000259" key="1">
    <source>
        <dbReference type="Pfam" id="PF00266"/>
    </source>
</evidence>
<dbReference type="PANTHER" id="PTHR43586:SF21">
    <property type="entry name" value="PYRIDOXAL PHOSPHATE (PLP)-DEPENDENT ASPARTATE AMINOTRANSFERASE SUPERFAMILY"/>
    <property type="match status" value="1"/>
</dbReference>
<dbReference type="RefSeq" id="WP_344795867.1">
    <property type="nucleotide sequence ID" value="NZ_BAABAU010000001.1"/>
</dbReference>
<feature type="domain" description="Aminotransferase class V" evidence="1">
    <location>
        <begin position="303"/>
        <end position="403"/>
    </location>
</feature>
<comment type="caution">
    <text evidence="2">The sequence shown here is derived from an EMBL/GenBank/DDBJ whole genome shotgun (WGS) entry which is preliminary data.</text>
</comment>
<dbReference type="Pfam" id="PF00266">
    <property type="entry name" value="Aminotran_5"/>
    <property type="match status" value="2"/>
</dbReference>
<protein>
    <submittedName>
        <fullName evidence="2">Cysteine desulfurase-like protein</fullName>
    </submittedName>
</protein>
<dbReference type="InterPro" id="IPR000192">
    <property type="entry name" value="Aminotrans_V_dom"/>
</dbReference>
<dbReference type="EMBL" id="BAABAU010000001">
    <property type="protein sequence ID" value="GAA4266551.1"/>
    <property type="molecule type" value="Genomic_DNA"/>
</dbReference>
<gene>
    <name evidence="2" type="ORF">GCM10022256_21630</name>
</gene>
<dbReference type="InterPro" id="IPR015424">
    <property type="entry name" value="PyrdxlP-dep_Trfase"/>
</dbReference>
<keyword evidence="3" id="KW-1185">Reference proteome</keyword>
<dbReference type="PANTHER" id="PTHR43586">
    <property type="entry name" value="CYSTEINE DESULFURASE"/>
    <property type="match status" value="1"/>
</dbReference>
<dbReference type="Proteomes" id="UP001501594">
    <property type="component" value="Unassembled WGS sequence"/>
</dbReference>
<dbReference type="InterPro" id="IPR015421">
    <property type="entry name" value="PyrdxlP-dep_Trfase_major"/>
</dbReference>
<dbReference type="Gene3D" id="3.40.640.10">
    <property type="entry name" value="Type I PLP-dependent aspartate aminotransferase-like (Major domain)"/>
    <property type="match status" value="1"/>
</dbReference>
<proteinExistence type="predicted"/>
<evidence type="ECO:0000313" key="2">
    <source>
        <dbReference type="EMBL" id="GAA4266551.1"/>
    </source>
</evidence>
<evidence type="ECO:0000313" key="3">
    <source>
        <dbReference type="Proteomes" id="UP001501594"/>
    </source>
</evidence>
<dbReference type="InterPro" id="IPR011340">
    <property type="entry name" value="Cys_dSase-rel"/>
</dbReference>
<dbReference type="NCBIfam" id="TIGR01976">
    <property type="entry name" value="am_tr_V_VC1184"/>
    <property type="match status" value="1"/>
</dbReference>